<name>A0A8T0R8V3_PANVG</name>
<dbReference type="InterPro" id="IPR001810">
    <property type="entry name" value="F-box_dom"/>
</dbReference>
<dbReference type="SUPFAM" id="SSF52047">
    <property type="entry name" value="RNI-like"/>
    <property type="match status" value="1"/>
</dbReference>
<gene>
    <name evidence="2" type="ORF">PVAP13_6KG044500</name>
</gene>
<dbReference type="Gene3D" id="1.20.1280.50">
    <property type="match status" value="1"/>
</dbReference>
<evidence type="ECO:0000313" key="2">
    <source>
        <dbReference type="EMBL" id="KAG2582222.1"/>
    </source>
</evidence>
<dbReference type="Pfam" id="PF12937">
    <property type="entry name" value="F-box-like"/>
    <property type="match status" value="1"/>
</dbReference>
<dbReference type="Gene3D" id="3.80.10.10">
    <property type="entry name" value="Ribonuclease Inhibitor"/>
    <property type="match status" value="1"/>
</dbReference>
<dbReference type="PANTHER" id="PTHR38926">
    <property type="entry name" value="F-BOX DOMAIN CONTAINING PROTEIN, EXPRESSED"/>
    <property type="match status" value="1"/>
</dbReference>
<dbReference type="FunFam" id="1.20.1280.50:FF:000037">
    <property type="entry name" value="F-box protein SKIP19"/>
    <property type="match status" value="1"/>
</dbReference>
<dbReference type="EMBL" id="CM029047">
    <property type="protein sequence ID" value="KAG2582222.1"/>
    <property type="molecule type" value="Genomic_DNA"/>
</dbReference>
<organism evidence="2 3">
    <name type="scientific">Panicum virgatum</name>
    <name type="common">Blackwell switchgrass</name>
    <dbReference type="NCBI Taxonomy" id="38727"/>
    <lineage>
        <taxon>Eukaryota</taxon>
        <taxon>Viridiplantae</taxon>
        <taxon>Streptophyta</taxon>
        <taxon>Embryophyta</taxon>
        <taxon>Tracheophyta</taxon>
        <taxon>Spermatophyta</taxon>
        <taxon>Magnoliopsida</taxon>
        <taxon>Liliopsida</taxon>
        <taxon>Poales</taxon>
        <taxon>Poaceae</taxon>
        <taxon>PACMAD clade</taxon>
        <taxon>Panicoideae</taxon>
        <taxon>Panicodae</taxon>
        <taxon>Paniceae</taxon>
        <taxon>Panicinae</taxon>
        <taxon>Panicum</taxon>
        <taxon>Panicum sect. Hiantes</taxon>
    </lineage>
</organism>
<dbReference type="OrthoDB" id="643837at2759"/>
<dbReference type="InterPro" id="IPR036047">
    <property type="entry name" value="F-box-like_dom_sf"/>
</dbReference>
<evidence type="ECO:0000259" key="1">
    <source>
        <dbReference type="PROSITE" id="PS50181"/>
    </source>
</evidence>
<dbReference type="PROSITE" id="PS50181">
    <property type="entry name" value="FBOX"/>
    <property type="match status" value="1"/>
</dbReference>
<comment type="caution">
    <text evidence="2">The sequence shown here is derived from an EMBL/GenBank/DDBJ whole genome shotgun (WGS) entry which is preliminary data.</text>
</comment>
<feature type="domain" description="F-box" evidence="1">
    <location>
        <begin position="20"/>
        <end position="68"/>
    </location>
</feature>
<dbReference type="AlphaFoldDB" id="A0A8T0R8V3"/>
<reference evidence="2" key="1">
    <citation type="submission" date="2020-05" db="EMBL/GenBank/DDBJ databases">
        <title>WGS assembly of Panicum virgatum.</title>
        <authorList>
            <person name="Lovell J.T."/>
            <person name="Jenkins J."/>
            <person name="Shu S."/>
            <person name="Juenger T.E."/>
            <person name="Schmutz J."/>
        </authorList>
    </citation>
    <scope>NUCLEOTIDE SEQUENCE</scope>
    <source>
        <strain evidence="2">AP13</strain>
    </source>
</reference>
<dbReference type="Proteomes" id="UP000823388">
    <property type="component" value="Chromosome 6K"/>
</dbReference>
<proteinExistence type="predicted"/>
<keyword evidence="3" id="KW-1185">Reference proteome</keyword>
<protein>
    <recommendedName>
        <fullName evidence="1">F-box domain-containing protein</fullName>
    </recommendedName>
</protein>
<dbReference type="PANTHER" id="PTHR38926:SF74">
    <property type="entry name" value="OS08G0193600 PROTEIN"/>
    <property type="match status" value="1"/>
</dbReference>
<evidence type="ECO:0000313" key="3">
    <source>
        <dbReference type="Proteomes" id="UP000823388"/>
    </source>
</evidence>
<dbReference type="InterPro" id="IPR032675">
    <property type="entry name" value="LRR_dom_sf"/>
</dbReference>
<sequence length="293" mass="32594">MASSPHLKNPRSSISADPAARDWASLPPDILISVFLMLGPTEIMLGAERVCAAWRRVAVDDPALWRRIDMGTGVLPFSSGGRAAVHSAVDRAAGECEAFSGPCDNHLLFYLVRRAPSLKVLHVKHLYAENKVLNLVLNRLPLLEDLEISPSFVSTPSENLLQSVCQDCPRLKKLRLNCSESFDFHNGNGVALEIIHGKIAPMHDLRSLELFHCDLTTQGLRAILDSCPLLETLRITGFLVGGKMGEELRQKCAGVKDLTLPDKSVKFHRSHRHDHVRRQVQGPWRWTTDPSHD</sequence>
<dbReference type="SUPFAM" id="SSF81383">
    <property type="entry name" value="F-box domain"/>
    <property type="match status" value="1"/>
</dbReference>
<accession>A0A8T0R8V3</accession>